<dbReference type="EMBL" id="JAHSTY010000001">
    <property type="protein sequence ID" value="MBV4450989.1"/>
    <property type="molecule type" value="Genomic_DNA"/>
</dbReference>
<accession>A0ABS6NRY5</accession>
<dbReference type="Pfam" id="PF20178">
    <property type="entry name" value="ToxA_N"/>
    <property type="match status" value="1"/>
</dbReference>
<proteinExistence type="predicted"/>
<gene>
    <name evidence="2" type="ORF">KVG91_00015</name>
</gene>
<protein>
    <recommendedName>
        <fullName evidence="1">Dermonecrotic toxin N-terminal domain-containing protein</fullName>
    </recommendedName>
</protein>
<keyword evidence="3" id="KW-1185">Reference proteome</keyword>
<reference evidence="2" key="1">
    <citation type="submission" date="2021-06" db="EMBL/GenBank/DDBJ databases">
        <title>Updating the genus Pseudomonas: Description of 43 new species and partition of the Pseudomonas putida group.</title>
        <authorList>
            <person name="Girard L."/>
            <person name="Lood C."/>
            <person name="Vandamme P."/>
            <person name="Rokni-Zadeh H."/>
            <person name="Van Noort V."/>
            <person name="Hofte M."/>
            <person name="Lavigne R."/>
            <person name="De Mot R."/>
        </authorList>
    </citation>
    <scope>NUCLEOTIDE SEQUENCE</scope>
    <source>
        <strain evidence="2">SWRI103</strain>
    </source>
</reference>
<evidence type="ECO:0000313" key="3">
    <source>
        <dbReference type="Proteomes" id="UP001048976"/>
    </source>
</evidence>
<name>A0ABS6NRY5_9PSED</name>
<evidence type="ECO:0000259" key="1">
    <source>
        <dbReference type="Pfam" id="PF20178"/>
    </source>
</evidence>
<organism evidence="2 3">
    <name type="scientific">Pseudomonas azadiae</name>
    <dbReference type="NCBI Taxonomy" id="2843612"/>
    <lineage>
        <taxon>Bacteria</taxon>
        <taxon>Pseudomonadati</taxon>
        <taxon>Pseudomonadota</taxon>
        <taxon>Gammaproteobacteria</taxon>
        <taxon>Pseudomonadales</taxon>
        <taxon>Pseudomonadaceae</taxon>
        <taxon>Pseudomonas</taxon>
    </lineage>
</organism>
<evidence type="ECO:0000313" key="2">
    <source>
        <dbReference type="EMBL" id="MBV4450989.1"/>
    </source>
</evidence>
<dbReference type="InterPro" id="IPR046673">
    <property type="entry name" value="ToxA_N"/>
</dbReference>
<dbReference type="RefSeq" id="WP_169375515.1">
    <property type="nucleotide sequence ID" value="NZ_JAHSTY010000001.1"/>
</dbReference>
<sequence length="919" mass="102907">MSKGPHYPLIQRTLPAWLRDTAGHRAQALRRAPLLQLPAFIHAGPQAELKRANAQTWTTQNAVDRRLKHLQDVYAFAQPLLTEEIKERYALTLDVTATHLFLHTAKGKIIQGTTSRTVSLLNAALHNFAHDETFTDSSSYITRPDVRGHFMIEPLKQDMSIEQFTRLCRELDLGARYQKHLRKHLLPNDTAAAKALQQEVIASQKAALENAAHLALLRQDIDLAAFAVVQRALHGERGVMQFYRLQMRDTYLTGILIIAPDLQKATQPAPLLVYIPNDRHGALQHYADSHAFMKALDEKLRDDGYRRFFSQFVDQAQRGHFFNPTTPRTTFGVLRIDADLWPDLYQQSLNKILNDARELAVSTALADSRARQAWWDNVNRVLADIFSAALLVVTPFVPLLGELTLAYTAYQLLDEVVEGVVDLAQGQALEAARHLLEVVDDVVQFAAFGVGGQLARSPFVDGLKAVDVNGRVRLWNPDPGPYQQQGLILPAAAVADEHGLHMHAGKQLLALDGKWYAVQPDGAEGNYRIRHATRPDAYAPPLVRDDSPSAWSDQQLLRSLGPDNVAHAEQLLTLSGFNYATLRAAKTEQSPTPLLDHTLKRFELNQRAKQLPQHLRDGIGIDDDTYWSPQLARELPGWPADRAIDVYENPELTGDALRNGEDDATQVLKISRQDLNLGKLPERLVAFLDKAQLQALLGDSAGSDPVQALRNRLAERFAEQHRAVFNYLYQNSELDLDTAALQVRQAVGDLPKTLARQVIAHARPNELDDTARHVPLRLRNLARELQVQARGVQGLEGFFEPALVNADTERMVLNTLRLHSDALLDTRLEIRSQSPTGPLQIHVGAADARRVRVLVRPNGKQHQLYDGQHRLLLRNAEFFEAVLHALPLDRQAALGFAPGQSEAFKAWMLEKIAAPEQRR</sequence>
<comment type="caution">
    <text evidence="2">The sequence shown here is derived from an EMBL/GenBank/DDBJ whole genome shotgun (WGS) entry which is preliminary data.</text>
</comment>
<dbReference type="Proteomes" id="UP001048976">
    <property type="component" value="Unassembled WGS sequence"/>
</dbReference>
<feature type="domain" description="Dermonecrotic toxin N-terminal" evidence="1">
    <location>
        <begin position="68"/>
        <end position="315"/>
    </location>
</feature>